<proteinExistence type="predicted"/>
<evidence type="ECO:0000313" key="4">
    <source>
        <dbReference type="EMBL" id="MFC7125472.1"/>
    </source>
</evidence>
<feature type="region of interest" description="Disordered" evidence="1">
    <location>
        <begin position="179"/>
        <end position="237"/>
    </location>
</feature>
<feature type="compositionally biased region" description="Acidic residues" evidence="1">
    <location>
        <begin position="200"/>
        <end position="224"/>
    </location>
</feature>
<keyword evidence="2" id="KW-0812">Transmembrane</keyword>
<dbReference type="CDD" id="cd08547">
    <property type="entry name" value="Type_II_cohesin"/>
    <property type="match status" value="1"/>
</dbReference>
<dbReference type="Proteomes" id="UP001596414">
    <property type="component" value="Unassembled WGS sequence"/>
</dbReference>
<reference evidence="4 5" key="1">
    <citation type="journal article" date="2014" name="Int. J. Syst. Evol. Microbiol.">
        <title>Complete genome sequence of Corynebacterium casei LMG S-19264T (=DSM 44701T), isolated from a smear-ripened cheese.</title>
        <authorList>
            <consortium name="US DOE Joint Genome Institute (JGI-PGF)"/>
            <person name="Walter F."/>
            <person name="Albersmeier A."/>
            <person name="Kalinowski J."/>
            <person name="Ruckert C."/>
        </authorList>
    </citation>
    <scope>NUCLEOTIDE SEQUENCE [LARGE SCALE GENOMIC DNA]</scope>
    <source>
        <strain evidence="4 5">CGMCC 4.7215</strain>
    </source>
</reference>
<feature type="compositionally biased region" description="Polar residues" evidence="1">
    <location>
        <begin position="225"/>
        <end position="237"/>
    </location>
</feature>
<name>A0ABD5X5Y5_9EURY</name>
<feature type="transmembrane region" description="Helical" evidence="2">
    <location>
        <begin position="241"/>
        <end position="266"/>
    </location>
</feature>
<dbReference type="Gene3D" id="2.60.40.680">
    <property type="match status" value="1"/>
</dbReference>
<comment type="caution">
    <text evidence="4">The sequence shown here is derived from an EMBL/GenBank/DDBJ whole genome shotgun (WGS) entry which is preliminary data.</text>
</comment>
<evidence type="ECO:0000259" key="3">
    <source>
        <dbReference type="Pfam" id="PF00963"/>
    </source>
</evidence>
<keyword evidence="2" id="KW-1133">Transmembrane helix</keyword>
<protein>
    <submittedName>
        <fullName evidence="4">Cohesin domain-containing protein</fullName>
    </submittedName>
</protein>
<organism evidence="4 5">
    <name type="scientific">Halovenus rubra</name>
    <dbReference type="NCBI Taxonomy" id="869890"/>
    <lineage>
        <taxon>Archaea</taxon>
        <taxon>Methanobacteriati</taxon>
        <taxon>Methanobacteriota</taxon>
        <taxon>Stenosarchaea group</taxon>
        <taxon>Halobacteria</taxon>
        <taxon>Halobacteriales</taxon>
        <taxon>Haloarculaceae</taxon>
        <taxon>Halovenus</taxon>
    </lineage>
</organism>
<keyword evidence="2" id="KW-0472">Membrane</keyword>
<gene>
    <name evidence="4" type="ORF">ACFQJ7_05380</name>
</gene>
<dbReference type="AlphaFoldDB" id="A0ABD5X5Y5"/>
<evidence type="ECO:0000256" key="2">
    <source>
        <dbReference type="SAM" id="Phobius"/>
    </source>
</evidence>
<dbReference type="Pfam" id="PF00963">
    <property type="entry name" value="Cohesin"/>
    <property type="match status" value="1"/>
</dbReference>
<dbReference type="EMBL" id="JBHSZQ010000004">
    <property type="protein sequence ID" value="MFC7125472.1"/>
    <property type="molecule type" value="Genomic_DNA"/>
</dbReference>
<dbReference type="InterPro" id="IPR008965">
    <property type="entry name" value="CBM2/CBM3_carb-bd_dom_sf"/>
</dbReference>
<dbReference type="InterPro" id="IPR002102">
    <property type="entry name" value="Cohesin_dom"/>
</dbReference>
<dbReference type="SUPFAM" id="SSF49384">
    <property type="entry name" value="Carbohydrate-binding domain"/>
    <property type="match status" value="1"/>
</dbReference>
<evidence type="ECO:0000256" key="1">
    <source>
        <dbReference type="SAM" id="MobiDB-lite"/>
    </source>
</evidence>
<feature type="domain" description="Cohesin" evidence="3">
    <location>
        <begin position="63"/>
        <end position="166"/>
    </location>
</feature>
<sequence length="272" mass="27859">MKLPSPSFSIGVVLMCAVLFVSSVTVAAGAYSTSADNIETIQQEVDQLYLNSDTGSPGGSALVTLGAEADNVAGYEVNLSFDPSVVQFANATGESLSDPVTNVNNKEGWVYLTSSDPEGVADPTIAFLEFRVVGETGDKSPLQFNDGDTLVNNEDLEVYEASNGEIDLSSTTISVAEIGSDQSSDNGDGSSSGDGSSDQSSDDTAGDNSADENSDSQTEPDDSSTGDTAPQDDSSSGMSTLTIVALAFAAGAILVTAIVGSVLYGVRVGRRQ</sequence>
<accession>A0ABD5X5Y5</accession>
<evidence type="ECO:0000313" key="5">
    <source>
        <dbReference type="Proteomes" id="UP001596414"/>
    </source>
</evidence>
<feature type="compositionally biased region" description="Low complexity" evidence="1">
    <location>
        <begin position="179"/>
        <end position="199"/>
    </location>
</feature>
<dbReference type="RefSeq" id="WP_267636468.1">
    <property type="nucleotide sequence ID" value="NZ_JAODIY010000004.1"/>
</dbReference>